<comment type="caution">
    <text evidence="1">The sequence shown here is derived from an EMBL/GenBank/DDBJ whole genome shotgun (WGS) entry which is preliminary data.</text>
</comment>
<organism evidence="1 2">
    <name type="scientific">Acaulospora colombiana</name>
    <dbReference type="NCBI Taxonomy" id="27376"/>
    <lineage>
        <taxon>Eukaryota</taxon>
        <taxon>Fungi</taxon>
        <taxon>Fungi incertae sedis</taxon>
        <taxon>Mucoromycota</taxon>
        <taxon>Glomeromycotina</taxon>
        <taxon>Glomeromycetes</taxon>
        <taxon>Diversisporales</taxon>
        <taxon>Acaulosporaceae</taxon>
        <taxon>Acaulospora</taxon>
    </lineage>
</organism>
<proteinExistence type="predicted"/>
<evidence type="ECO:0000313" key="1">
    <source>
        <dbReference type="EMBL" id="CAG8543348.1"/>
    </source>
</evidence>
<keyword evidence="2" id="KW-1185">Reference proteome</keyword>
<gene>
    <name evidence="1" type="ORF">ACOLOM_LOCUS4556</name>
</gene>
<evidence type="ECO:0000313" key="2">
    <source>
        <dbReference type="Proteomes" id="UP000789525"/>
    </source>
</evidence>
<name>A0ACA9LV39_9GLOM</name>
<accession>A0ACA9LV39</accession>
<sequence length="89" mass="10590">ELKEKLNITSKQLHKNSPDFNQTINKIKKANNYLQKNELDLMLPLIKNQFLNTNIKLLKHHFFFEKLPPAFVIEKESPDPELILLLYLF</sequence>
<dbReference type="EMBL" id="CAJVPT010007635">
    <property type="protein sequence ID" value="CAG8543348.1"/>
    <property type="molecule type" value="Genomic_DNA"/>
</dbReference>
<feature type="non-terminal residue" evidence="1">
    <location>
        <position position="1"/>
    </location>
</feature>
<protein>
    <submittedName>
        <fullName evidence="1">4305_t:CDS:1</fullName>
    </submittedName>
</protein>
<reference evidence="1" key="1">
    <citation type="submission" date="2021-06" db="EMBL/GenBank/DDBJ databases">
        <authorList>
            <person name="Kallberg Y."/>
            <person name="Tangrot J."/>
            <person name="Rosling A."/>
        </authorList>
    </citation>
    <scope>NUCLEOTIDE SEQUENCE</scope>
    <source>
        <strain evidence="1">CL356</strain>
    </source>
</reference>
<dbReference type="Proteomes" id="UP000789525">
    <property type="component" value="Unassembled WGS sequence"/>
</dbReference>